<evidence type="ECO:0000313" key="3">
    <source>
        <dbReference type="EMBL" id="KAF2608850.1"/>
    </source>
</evidence>
<gene>
    <name evidence="3" type="ORF">F2Q68_00045472</name>
</gene>
<evidence type="ECO:0000256" key="2">
    <source>
        <dbReference type="SAM" id="Phobius"/>
    </source>
</evidence>
<feature type="transmembrane region" description="Helical" evidence="2">
    <location>
        <begin position="17"/>
        <end position="38"/>
    </location>
</feature>
<keyword evidence="2" id="KW-0472">Membrane</keyword>
<keyword evidence="2" id="KW-0812">Transmembrane</keyword>
<comment type="caution">
    <text evidence="3">The sequence shown here is derived from an EMBL/GenBank/DDBJ whole genome shotgun (WGS) entry which is preliminary data.</text>
</comment>
<organism evidence="3 4">
    <name type="scientific">Brassica cretica</name>
    <name type="common">Mustard</name>
    <dbReference type="NCBI Taxonomy" id="69181"/>
    <lineage>
        <taxon>Eukaryota</taxon>
        <taxon>Viridiplantae</taxon>
        <taxon>Streptophyta</taxon>
        <taxon>Embryophyta</taxon>
        <taxon>Tracheophyta</taxon>
        <taxon>Spermatophyta</taxon>
        <taxon>Magnoliopsida</taxon>
        <taxon>eudicotyledons</taxon>
        <taxon>Gunneridae</taxon>
        <taxon>Pentapetalae</taxon>
        <taxon>rosids</taxon>
        <taxon>malvids</taxon>
        <taxon>Brassicales</taxon>
        <taxon>Brassicaceae</taxon>
        <taxon>Brassiceae</taxon>
        <taxon>Brassica</taxon>
    </lineage>
</organism>
<name>A0A8S9LLF8_BRACR</name>
<protein>
    <recommendedName>
        <fullName evidence="5">Protein kinase domain-containing protein</fullName>
    </recommendedName>
</protein>
<evidence type="ECO:0008006" key="5">
    <source>
        <dbReference type="Google" id="ProtNLM"/>
    </source>
</evidence>
<evidence type="ECO:0000313" key="4">
    <source>
        <dbReference type="Proteomes" id="UP000712281"/>
    </source>
</evidence>
<dbReference type="PANTHER" id="PTHR45621">
    <property type="entry name" value="OS01G0588500 PROTEIN-RELATED"/>
    <property type="match status" value="1"/>
</dbReference>
<dbReference type="Gene3D" id="1.10.510.10">
    <property type="entry name" value="Transferase(Phosphotransferase) domain 1"/>
    <property type="match status" value="1"/>
</dbReference>
<dbReference type="InterPro" id="IPR011009">
    <property type="entry name" value="Kinase-like_dom_sf"/>
</dbReference>
<dbReference type="EMBL" id="QGKW02000276">
    <property type="protein sequence ID" value="KAF2608850.1"/>
    <property type="molecule type" value="Genomic_DNA"/>
</dbReference>
<evidence type="ECO:0000256" key="1">
    <source>
        <dbReference type="SAM" id="MobiDB-lite"/>
    </source>
</evidence>
<keyword evidence="2" id="KW-1133">Transmembrane helix</keyword>
<dbReference type="SUPFAM" id="SSF56112">
    <property type="entry name" value="Protein kinase-like (PK-like)"/>
    <property type="match status" value="1"/>
</dbReference>
<reference evidence="3" key="1">
    <citation type="submission" date="2019-12" db="EMBL/GenBank/DDBJ databases">
        <title>Genome sequencing and annotation of Brassica cretica.</title>
        <authorList>
            <person name="Studholme D.J."/>
            <person name="Sarris P.F."/>
        </authorList>
    </citation>
    <scope>NUCLEOTIDE SEQUENCE</scope>
    <source>
        <strain evidence="3">PFS-001/15</strain>
        <tissue evidence="3">Leaf</tissue>
    </source>
</reference>
<sequence>MLRASFVELANCRVTDIASIIYCGCTMDIFLIVVMMLGRRSQVPLEKLLTGLRTLDPTRPSAQQNLVEWAKPALTQKKKIQKMMDPRLEHKYPIMAVTRTAALILRCLEADPKNRPPMDDVLRELEIVRTIRDEERRKRSSGGSDNNRVNGYGSPHVRRTGRTR</sequence>
<accession>A0A8S9LLF8</accession>
<feature type="region of interest" description="Disordered" evidence="1">
    <location>
        <begin position="132"/>
        <end position="164"/>
    </location>
</feature>
<dbReference type="Proteomes" id="UP000712281">
    <property type="component" value="Unassembled WGS sequence"/>
</dbReference>
<dbReference type="AlphaFoldDB" id="A0A8S9LLF8"/>
<dbReference type="InterPro" id="IPR050823">
    <property type="entry name" value="Plant_Ser_Thr_Prot_Kinase"/>
</dbReference>
<proteinExistence type="predicted"/>